<evidence type="ECO:0000256" key="6">
    <source>
        <dbReference type="ARBA" id="ARBA00041420"/>
    </source>
</evidence>
<dbReference type="SMART" id="SM00363">
    <property type="entry name" value="S4"/>
    <property type="match status" value="1"/>
</dbReference>
<dbReference type="InterPro" id="IPR002942">
    <property type="entry name" value="S4_RNA-bd"/>
</dbReference>
<evidence type="ECO:0000313" key="13">
    <source>
        <dbReference type="EMBL" id="SNX60564.1"/>
    </source>
</evidence>
<evidence type="ECO:0000256" key="2">
    <source>
        <dbReference type="ARBA" id="ARBA00036390"/>
    </source>
</evidence>
<dbReference type="EMBL" id="LT907782">
    <property type="protein sequence ID" value="SNX60564.1"/>
    <property type="molecule type" value="Genomic_DNA"/>
</dbReference>
<accession>A0A285BZ29</accession>
<evidence type="ECO:0000256" key="1">
    <source>
        <dbReference type="ARBA" id="ARBA00023235"/>
    </source>
</evidence>
<dbReference type="GO" id="GO:0000455">
    <property type="term" value="P:enzyme-directed rRNA pseudouridine synthesis"/>
    <property type="evidence" value="ECO:0007669"/>
    <property type="project" value="UniProtKB-ARBA"/>
</dbReference>
<dbReference type="Pfam" id="PF00849">
    <property type="entry name" value="PseudoU_synth_2"/>
    <property type="match status" value="1"/>
</dbReference>
<dbReference type="GO" id="GO:0160138">
    <property type="term" value="F:23S rRNA pseudouridine(2604) synthase activity"/>
    <property type="evidence" value="ECO:0007669"/>
    <property type="project" value="UniProtKB-EC"/>
</dbReference>
<dbReference type="PANTHER" id="PTHR47683:SF2">
    <property type="entry name" value="RNA-BINDING S4 DOMAIN-CONTAINING PROTEIN"/>
    <property type="match status" value="1"/>
</dbReference>
<comment type="catalytic activity">
    <reaction evidence="3">
        <text>uridine(2604) in 23S rRNA = pseudouridine(2604) in 23S rRNA</text>
        <dbReference type="Rhea" id="RHEA:38875"/>
        <dbReference type="Rhea" id="RHEA-COMP:10093"/>
        <dbReference type="Rhea" id="RHEA-COMP:10094"/>
        <dbReference type="ChEBI" id="CHEBI:65314"/>
        <dbReference type="ChEBI" id="CHEBI:65315"/>
        <dbReference type="EC" id="5.4.99.21"/>
    </reaction>
</comment>
<comment type="catalytic activity">
    <reaction evidence="2">
        <text>uridine(35) in tRNA(Tyr) = pseudouridine(35) in tRNA(Tyr)</text>
        <dbReference type="Rhea" id="RHEA:60556"/>
        <dbReference type="Rhea" id="RHEA-COMP:15607"/>
        <dbReference type="Rhea" id="RHEA-COMP:15608"/>
        <dbReference type="ChEBI" id="CHEBI:65314"/>
        <dbReference type="ChEBI" id="CHEBI:65315"/>
    </reaction>
</comment>
<evidence type="ECO:0000256" key="9">
    <source>
        <dbReference type="ARBA" id="ARBA00042890"/>
    </source>
</evidence>
<dbReference type="InterPro" id="IPR020094">
    <property type="entry name" value="TruA/RsuA/RluB/E/F_N"/>
</dbReference>
<sequence>MEKIRLSKLMSEQGLCSRREADRYIELGWVFVDGEQISELGTKIYPTQKIKLNKAAQAQQISLVTILLNKPVGYVSGQPEPGYRPAIVLIKPENQFIPKQPAQPNKRFQPSHLKNLAPAGRLDIDSQGLLVLTQDGRIAKQLIGEDSNIEKEYLVRVEGVLPREKLALLNHGLNLDGQPLKPANVTWQNQDQLRFILQEGKKRQIRRMCELVNLKVTGLKRVRIGKVKLGNLPEGQWCYLEEGERF</sequence>
<dbReference type="Gene3D" id="3.10.290.10">
    <property type="entry name" value="RNA-binding S4 domain"/>
    <property type="match status" value="1"/>
</dbReference>
<dbReference type="AlphaFoldDB" id="A0A285BZ29"/>
<dbReference type="RefSeq" id="WP_096293159.1">
    <property type="nucleotide sequence ID" value="NZ_LT907782.1"/>
</dbReference>
<dbReference type="PANTHER" id="PTHR47683">
    <property type="entry name" value="PSEUDOURIDINE SYNTHASE FAMILY PROTEIN-RELATED"/>
    <property type="match status" value="1"/>
</dbReference>
<evidence type="ECO:0000256" key="3">
    <source>
        <dbReference type="ARBA" id="ARBA00036535"/>
    </source>
</evidence>
<feature type="domain" description="RNA-binding S4" evidence="12">
    <location>
        <begin position="4"/>
        <end position="61"/>
    </location>
</feature>
<organism evidence="13 14">
    <name type="scientific">Nitrosomonas ureae</name>
    <dbReference type="NCBI Taxonomy" id="44577"/>
    <lineage>
        <taxon>Bacteria</taxon>
        <taxon>Pseudomonadati</taxon>
        <taxon>Pseudomonadota</taxon>
        <taxon>Betaproteobacteria</taxon>
        <taxon>Nitrosomonadales</taxon>
        <taxon>Nitrosomonadaceae</taxon>
        <taxon>Nitrosomonas</taxon>
    </lineage>
</organism>
<dbReference type="FunFam" id="3.30.70.1560:FF:000005">
    <property type="entry name" value="RNA pseudouridylate synthase"/>
    <property type="match status" value="1"/>
</dbReference>
<dbReference type="CDD" id="cd00165">
    <property type="entry name" value="S4"/>
    <property type="match status" value="1"/>
</dbReference>
<evidence type="ECO:0000256" key="4">
    <source>
        <dbReference type="ARBA" id="ARBA00038922"/>
    </source>
</evidence>
<dbReference type="Gene3D" id="3.30.70.1560">
    <property type="entry name" value="Alpha-L RNA-binding motif"/>
    <property type="match status" value="1"/>
</dbReference>
<dbReference type="SUPFAM" id="SSF55120">
    <property type="entry name" value="Pseudouridine synthase"/>
    <property type="match status" value="1"/>
</dbReference>
<gene>
    <name evidence="13" type="ORF">SAMN06296273_2030</name>
</gene>
<dbReference type="PROSITE" id="PS50889">
    <property type="entry name" value="S4"/>
    <property type="match status" value="1"/>
</dbReference>
<name>A0A285BZ29_9PROT</name>
<evidence type="ECO:0000259" key="12">
    <source>
        <dbReference type="SMART" id="SM00363"/>
    </source>
</evidence>
<dbReference type="Gene3D" id="3.30.70.580">
    <property type="entry name" value="Pseudouridine synthase I, catalytic domain, N-terminal subdomain"/>
    <property type="match status" value="1"/>
</dbReference>
<dbReference type="InterPro" id="IPR020103">
    <property type="entry name" value="PsdUridine_synth_cat_dom_sf"/>
</dbReference>
<dbReference type="InterPro" id="IPR006145">
    <property type="entry name" value="PsdUridine_synth_RsuA/RluA"/>
</dbReference>
<dbReference type="InterPro" id="IPR050343">
    <property type="entry name" value="RsuA_PseudoU_synthase"/>
</dbReference>
<evidence type="ECO:0000256" key="7">
    <source>
        <dbReference type="ARBA" id="ARBA00041697"/>
    </source>
</evidence>
<evidence type="ECO:0000256" key="10">
    <source>
        <dbReference type="ARBA" id="ARBA00043147"/>
    </source>
</evidence>
<dbReference type="InterPro" id="IPR042092">
    <property type="entry name" value="PsdUridine_s_RsuA/RluB/E/F_cat"/>
</dbReference>
<keyword evidence="1" id="KW-0413">Isomerase</keyword>
<proteinExistence type="predicted"/>
<evidence type="ECO:0000256" key="11">
    <source>
        <dbReference type="PROSITE-ProRule" id="PRU00182"/>
    </source>
</evidence>
<evidence type="ECO:0000256" key="5">
    <source>
        <dbReference type="ARBA" id="ARBA00039989"/>
    </source>
</evidence>
<dbReference type="InterPro" id="IPR000748">
    <property type="entry name" value="PsdUridine_synth_RsuA/RluB/E/F"/>
</dbReference>
<dbReference type="Pfam" id="PF01479">
    <property type="entry name" value="S4"/>
    <property type="match status" value="1"/>
</dbReference>
<protein>
    <recommendedName>
        <fullName evidence="5">Dual-specificity RNA pseudouridine synthase RluF</fullName>
        <ecNumber evidence="4">5.4.99.21</ecNumber>
    </recommendedName>
    <alternativeName>
        <fullName evidence="7">23S rRNA pseudouridine(2604) synthase</fullName>
    </alternativeName>
    <alternativeName>
        <fullName evidence="9">Ribosomal large subunit pseudouridine synthase F</fullName>
    </alternativeName>
    <alternativeName>
        <fullName evidence="8">rRNA pseudouridylate synthase F</fullName>
    </alternativeName>
    <alternativeName>
        <fullName evidence="10">rRNA-uridine isomerase F</fullName>
    </alternativeName>
    <alternativeName>
        <fullName evidence="6">tRNA(Tyr) pseudouridine(35) synthase</fullName>
    </alternativeName>
</protein>
<keyword evidence="11" id="KW-0694">RNA-binding</keyword>
<dbReference type="Proteomes" id="UP000242498">
    <property type="component" value="Chromosome I"/>
</dbReference>
<dbReference type="GO" id="GO:0003723">
    <property type="term" value="F:RNA binding"/>
    <property type="evidence" value="ECO:0007669"/>
    <property type="project" value="UniProtKB-KW"/>
</dbReference>
<dbReference type="InterPro" id="IPR036986">
    <property type="entry name" value="S4_RNA-bd_sf"/>
</dbReference>
<evidence type="ECO:0000313" key="14">
    <source>
        <dbReference type="Proteomes" id="UP000242498"/>
    </source>
</evidence>
<dbReference type="NCBIfam" id="TIGR00093">
    <property type="entry name" value="pseudouridine synthase"/>
    <property type="match status" value="1"/>
</dbReference>
<dbReference type="SUPFAM" id="SSF55174">
    <property type="entry name" value="Alpha-L RNA-binding motif"/>
    <property type="match status" value="1"/>
</dbReference>
<evidence type="ECO:0000256" key="8">
    <source>
        <dbReference type="ARBA" id="ARBA00042843"/>
    </source>
</evidence>
<reference evidence="13 14" key="1">
    <citation type="submission" date="2017-08" db="EMBL/GenBank/DDBJ databases">
        <authorList>
            <person name="de Groot N.N."/>
        </authorList>
    </citation>
    <scope>NUCLEOTIDE SEQUENCE [LARGE SCALE GENOMIC DNA]</scope>
    <source>
        <strain evidence="13 14">Nm15</strain>
    </source>
</reference>
<dbReference type="EC" id="5.4.99.21" evidence="4"/>
<dbReference type="OrthoDB" id="9807213at2"/>